<protein>
    <submittedName>
        <fullName evidence="1">Uncharacterized protein</fullName>
    </submittedName>
</protein>
<name>A0AAE3KSR5_9BACT</name>
<dbReference type="Proteomes" id="UP001204144">
    <property type="component" value="Unassembled WGS sequence"/>
</dbReference>
<evidence type="ECO:0000313" key="1">
    <source>
        <dbReference type="EMBL" id="MCP9761511.1"/>
    </source>
</evidence>
<organism evidence="1 2">
    <name type="scientific">Lacihabitans soyangensis</name>
    <dbReference type="NCBI Taxonomy" id="869394"/>
    <lineage>
        <taxon>Bacteria</taxon>
        <taxon>Pseudomonadati</taxon>
        <taxon>Bacteroidota</taxon>
        <taxon>Cytophagia</taxon>
        <taxon>Cytophagales</taxon>
        <taxon>Leadbetterellaceae</taxon>
        <taxon>Lacihabitans</taxon>
    </lineage>
</organism>
<proteinExistence type="predicted"/>
<dbReference type="RefSeq" id="WP_255035247.1">
    <property type="nucleotide sequence ID" value="NZ_RJUF01000001.1"/>
</dbReference>
<gene>
    <name evidence="1" type="ORF">EGI31_00995</name>
</gene>
<evidence type="ECO:0000313" key="2">
    <source>
        <dbReference type="Proteomes" id="UP001204144"/>
    </source>
</evidence>
<dbReference type="EMBL" id="RJUF01000001">
    <property type="protein sequence ID" value="MCP9761511.1"/>
    <property type="molecule type" value="Genomic_DNA"/>
</dbReference>
<reference evidence="1 2" key="1">
    <citation type="submission" date="2018-11" db="EMBL/GenBank/DDBJ databases">
        <title>Novel bacteria species description.</title>
        <authorList>
            <person name="Han J.-H."/>
        </authorList>
    </citation>
    <scope>NUCLEOTIDE SEQUENCE [LARGE SCALE GENOMIC DNA]</scope>
    <source>
        <strain evidence="1 2">KCTC23259</strain>
    </source>
</reference>
<accession>A0AAE3KSR5</accession>
<dbReference type="AlphaFoldDB" id="A0AAE3KSR5"/>
<sequence length="103" mass="11866">MKVTDEKLLRLKSEIENKLAKRKITIEIHSKATNRNSSLCEIRVAGTTNKGLSAESTIIFNSDTMLVKFAAGNVEVCEWIAKNYLKRPSYDMFNFLLAYDRRY</sequence>
<comment type="caution">
    <text evidence="1">The sequence shown here is derived from an EMBL/GenBank/DDBJ whole genome shotgun (WGS) entry which is preliminary data.</text>
</comment>
<keyword evidence="2" id="KW-1185">Reference proteome</keyword>